<evidence type="ECO:0000313" key="3">
    <source>
        <dbReference type="Proteomes" id="UP000190476"/>
    </source>
</evidence>
<gene>
    <name evidence="2" type="ORF">CCH01_23200</name>
</gene>
<protein>
    <recommendedName>
        <fullName evidence="4">Transmembrane protein</fullName>
    </recommendedName>
</protein>
<proteinExistence type="predicted"/>
<dbReference type="OrthoDB" id="1937989at2"/>
<keyword evidence="1" id="KW-0472">Membrane</keyword>
<name>A0A1U6JPK9_9CLOT</name>
<dbReference type="Proteomes" id="UP000190476">
    <property type="component" value="Chromosome I"/>
</dbReference>
<dbReference type="GeneID" id="66302629"/>
<dbReference type="RefSeq" id="WP_079481636.1">
    <property type="nucleotide sequence ID" value="NZ_CBML010000006.1"/>
</dbReference>
<reference evidence="3" key="1">
    <citation type="submission" date="2017-03" db="EMBL/GenBank/DDBJ databases">
        <authorList>
            <person name="Falquet L."/>
            <person name="Falquet L."/>
        </authorList>
    </citation>
    <scope>NUCLEOTIDE SEQUENCE [LARGE SCALE GENOMIC DNA]</scope>
</reference>
<dbReference type="AlphaFoldDB" id="A0A1U6JPK9"/>
<keyword evidence="1" id="KW-1133">Transmembrane helix</keyword>
<keyword evidence="3" id="KW-1185">Reference proteome</keyword>
<feature type="transmembrane region" description="Helical" evidence="1">
    <location>
        <begin position="40"/>
        <end position="59"/>
    </location>
</feature>
<feature type="transmembrane region" description="Helical" evidence="1">
    <location>
        <begin position="16"/>
        <end position="34"/>
    </location>
</feature>
<evidence type="ECO:0000256" key="1">
    <source>
        <dbReference type="SAM" id="Phobius"/>
    </source>
</evidence>
<dbReference type="EMBL" id="LT799839">
    <property type="protein sequence ID" value="SLK22246.1"/>
    <property type="molecule type" value="Genomic_DNA"/>
</dbReference>
<organism evidence="2 3">
    <name type="scientific">Clostridium chauvoei JF4335</name>
    <dbReference type="NCBI Taxonomy" id="1351755"/>
    <lineage>
        <taxon>Bacteria</taxon>
        <taxon>Bacillati</taxon>
        <taxon>Bacillota</taxon>
        <taxon>Clostridia</taxon>
        <taxon>Eubacteriales</taxon>
        <taxon>Clostridiaceae</taxon>
        <taxon>Clostridium</taxon>
    </lineage>
</organism>
<dbReference type="STRING" id="1351755.CCH01_23200"/>
<sequence>MRIKRALKKEKNRKKLFFLMMLILFVILPTVLYLSKIQSIFIWSYLSIIELLIVLAVLIKANYYKLDFTCSNNKLKMKNGLFLSENLILCDKVKIVHTEKAKDDLEIIIVTTVRFKNKSLRPITKVFLKRYPETGDKYLKLKKLEPEDIYYFQIIKRGGYRKYELLDCIYRNCVRATYTSSAIENIKIARDQIEF</sequence>
<evidence type="ECO:0000313" key="2">
    <source>
        <dbReference type="EMBL" id="SLK22246.1"/>
    </source>
</evidence>
<accession>A0A1U6JPK9</accession>
<keyword evidence="1" id="KW-0812">Transmembrane</keyword>
<evidence type="ECO:0008006" key="4">
    <source>
        <dbReference type="Google" id="ProtNLM"/>
    </source>
</evidence>